<comment type="cofactor">
    <cofactor evidence="2">
        <name>Mg(2+)</name>
        <dbReference type="ChEBI" id="CHEBI:18420"/>
    </cofactor>
</comment>
<feature type="region of interest" description="Disordered" evidence="10">
    <location>
        <begin position="162"/>
        <end position="186"/>
    </location>
</feature>
<dbReference type="InterPro" id="IPR001932">
    <property type="entry name" value="PPM-type_phosphatase-like_dom"/>
</dbReference>
<gene>
    <name evidence="12" type="ORF">APUTEX25_001407</name>
</gene>
<dbReference type="Proteomes" id="UP000279271">
    <property type="component" value="Unassembled WGS sequence"/>
</dbReference>
<dbReference type="PANTHER" id="PTHR13832:SF840">
    <property type="entry name" value="PROTEIN PHOSPHATASE 2C 60-RELATED"/>
    <property type="match status" value="1"/>
</dbReference>
<comment type="cofactor">
    <cofactor evidence="1">
        <name>Mn(2+)</name>
        <dbReference type="ChEBI" id="CHEBI:29035"/>
    </cofactor>
</comment>
<evidence type="ECO:0000313" key="12">
    <source>
        <dbReference type="EMBL" id="RMZ56560.1"/>
    </source>
</evidence>
<evidence type="ECO:0000256" key="6">
    <source>
        <dbReference type="ARBA" id="ARBA00022842"/>
    </source>
</evidence>
<dbReference type="AlphaFoldDB" id="A0A3M7L3E8"/>
<dbReference type="GO" id="GO:0046872">
    <property type="term" value="F:metal ion binding"/>
    <property type="evidence" value="ECO:0007669"/>
    <property type="project" value="UniProtKB-KW"/>
</dbReference>
<dbReference type="PANTHER" id="PTHR13832">
    <property type="entry name" value="PROTEIN PHOSPHATASE 2C"/>
    <property type="match status" value="1"/>
</dbReference>
<dbReference type="Pfam" id="PF00481">
    <property type="entry name" value="PP2C"/>
    <property type="match status" value="2"/>
</dbReference>
<evidence type="ECO:0000256" key="10">
    <source>
        <dbReference type="SAM" id="MobiDB-lite"/>
    </source>
</evidence>
<evidence type="ECO:0000256" key="3">
    <source>
        <dbReference type="ARBA" id="ARBA00013081"/>
    </source>
</evidence>
<dbReference type="GO" id="GO:0004722">
    <property type="term" value="F:protein serine/threonine phosphatase activity"/>
    <property type="evidence" value="ECO:0007669"/>
    <property type="project" value="UniProtKB-EC"/>
</dbReference>
<evidence type="ECO:0000259" key="11">
    <source>
        <dbReference type="PROSITE" id="PS51746"/>
    </source>
</evidence>
<evidence type="ECO:0000256" key="2">
    <source>
        <dbReference type="ARBA" id="ARBA00001946"/>
    </source>
</evidence>
<evidence type="ECO:0000313" key="13">
    <source>
        <dbReference type="Proteomes" id="UP000279271"/>
    </source>
</evidence>
<dbReference type="EMBL" id="QOKY01000142">
    <property type="protein sequence ID" value="RMZ56560.1"/>
    <property type="molecule type" value="Genomic_DNA"/>
</dbReference>
<keyword evidence="7 9" id="KW-0904">Protein phosphatase</keyword>
<evidence type="ECO:0000256" key="4">
    <source>
        <dbReference type="ARBA" id="ARBA00022723"/>
    </source>
</evidence>
<name>A0A3M7L3E8_AUXPR</name>
<keyword evidence="5 9" id="KW-0378">Hydrolase</keyword>
<feature type="domain" description="PPM-type phosphatase" evidence="11">
    <location>
        <begin position="23"/>
        <end position="370"/>
    </location>
</feature>
<evidence type="ECO:0000256" key="9">
    <source>
        <dbReference type="RuleBase" id="RU003465"/>
    </source>
</evidence>
<sequence>MGQYLSSPVTEKDTLEGSTDDLSYGISAHQGWRKNMEDAHIAHHISKDTYLFGIFDGHGGPEVAKFCSMYIREELERSGEFKAGEYEGSLVHVFHRMDDLMRSAEGFSQLESIRKSLDKASATEDEEGDDTYSMLRKLVSLQRMQNSAAAAAAAAAGTANGRAAPLESGSGTNVADPGAPAPRPLPGVEATVQAGCTAVVALLKGRRLFVANAGDSRAVLARRGVAVPLSHDHKPSAAGERARIMAAGGFVSEVGGITRVNGNLNLSRAIGDLRYKANPALEAKDQIITAQPDLCVEALVPGDRFMVLACDGIWDVMSNQQVVDFVGARLDEGLTPTQAASELLNACVASDPRETRGIGCDNMTASVVVFKGLDEEGADFVTVDNEREESSTVLEVEIKDYPGLLRIIAWVLNGLDLVAENAVVSTDAEGIAHNTFWLTSLSGNKLKDKTAEMLADQVRDYLMYCTHQSDVKAATEFTSGPITISNSEDKEHSVIHVREDNPSPGFLLEVASALTGLNTQIQQGVIQGTGNCENKDTSLGCDARLFKFWVKSSTGEKLNYEQASALLFTLNVVLGNYLNPLTPPDAALEATNNTSTA</sequence>
<dbReference type="EC" id="3.1.3.16" evidence="3"/>
<proteinExistence type="inferred from homology"/>
<accession>A0A3M7L3E8</accession>
<evidence type="ECO:0000256" key="8">
    <source>
        <dbReference type="ARBA" id="ARBA00023211"/>
    </source>
</evidence>
<keyword evidence="8" id="KW-0464">Manganese</keyword>
<evidence type="ECO:0000256" key="1">
    <source>
        <dbReference type="ARBA" id="ARBA00001936"/>
    </source>
</evidence>
<comment type="caution">
    <text evidence="12">The sequence shown here is derived from an EMBL/GenBank/DDBJ whole genome shotgun (WGS) entry which is preliminary data.</text>
</comment>
<keyword evidence="6" id="KW-0460">Magnesium</keyword>
<dbReference type="CDD" id="cd00143">
    <property type="entry name" value="PP2Cc"/>
    <property type="match status" value="1"/>
</dbReference>
<reference evidence="13" key="1">
    <citation type="journal article" date="2018" name="Algal Res.">
        <title>Characterization of plant carbon substrate utilization by Auxenochlorella protothecoides.</title>
        <authorList>
            <person name="Vogler B.W."/>
            <person name="Starkenburg S.R."/>
            <person name="Sudasinghe N."/>
            <person name="Schambach J.Y."/>
            <person name="Rollin J.A."/>
            <person name="Pattathil S."/>
            <person name="Barry A.N."/>
        </authorList>
    </citation>
    <scope>NUCLEOTIDE SEQUENCE [LARGE SCALE GENOMIC DNA]</scope>
    <source>
        <strain evidence="13">UTEX 25</strain>
    </source>
</reference>
<dbReference type="PROSITE" id="PS51746">
    <property type="entry name" value="PPM_2"/>
    <property type="match status" value="1"/>
</dbReference>
<dbReference type="SMART" id="SM00332">
    <property type="entry name" value="PP2Cc"/>
    <property type="match status" value="1"/>
</dbReference>
<dbReference type="PROSITE" id="PS01032">
    <property type="entry name" value="PPM_1"/>
    <property type="match status" value="1"/>
</dbReference>
<dbReference type="InterPro" id="IPR036457">
    <property type="entry name" value="PPM-type-like_dom_sf"/>
</dbReference>
<protein>
    <recommendedName>
        <fullName evidence="3">protein-serine/threonine phosphatase</fullName>
        <ecNumber evidence="3">3.1.3.16</ecNumber>
    </recommendedName>
</protein>
<evidence type="ECO:0000256" key="7">
    <source>
        <dbReference type="ARBA" id="ARBA00022912"/>
    </source>
</evidence>
<dbReference type="InterPro" id="IPR015655">
    <property type="entry name" value="PP2C"/>
</dbReference>
<organism evidence="12 13">
    <name type="scientific">Auxenochlorella protothecoides</name>
    <name type="common">Green microalga</name>
    <name type="synonym">Chlorella protothecoides</name>
    <dbReference type="NCBI Taxonomy" id="3075"/>
    <lineage>
        <taxon>Eukaryota</taxon>
        <taxon>Viridiplantae</taxon>
        <taxon>Chlorophyta</taxon>
        <taxon>core chlorophytes</taxon>
        <taxon>Trebouxiophyceae</taxon>
        <taxon>Chlorellales</taxon>
        <taxon>Chlorellaceae</taxon>
        <taxon>Auxenochlorella</taxon>
    </lineage>
</organism>
<dbReference type="InterPro" id="IPR000222">
    <property type="entry name" value="PP2C_BS"/>
</dbReference>
<keyword evidence="4" id="KW-0479">Metal-binding</keyword>
<dbReference type="SUPFAM" id="SSF81606">
    <property type="entry name" value="PP2C-like"/>
    <property type="match status" value="1"/>
</dbReference>
<dbReference type="Gene3D" id="3.60.40.10">
    <property type="entry name" value="PPM-type phosphatase domain"/>
    <property type="match status" value="1"/>
</dbReference>
<comment type="similarity">
    <text evidence="9">Belongs to the PP2C family.</text>
</comment>
<evidence type="ECO:0000256" key="5">
    <source>
        <dbReference type="ARBA" id="ARBA00022801"/>
    </source>
</evidence>